<name>A0A3A8ES23_9GAMM</name>
<sequence>MGIDYLKDKRTKTTVAYNIIFDNNSVDIKSNIHGEYKVGSTTFDVTLTCLSKGVIENDLAEKIK</sequence>
<dbReference type="AlphaFoldDB" id="A0A3A8ES23"/>
<evidence type="ECO:0000313" key="2">
    <source>
        <dbReference type="Proteomes" id="UP000269001"/>
    </source>
</evidence>
<organism evidence="1 2">
    <name type="scientific">Acinetobacter guerrae</name>
    <dbReference type="NCBI Taxonomy" id="1843371"/>
    <lineage>
        <taxon>Bacteria</taxon>
        <taxon>Pseudomonadati</taxon>
        <taxon>Pseudomonadota</taxon>
        <taxon>Gammaproteobacteria</taxon>
        <taxon>Moraxellales</taxon>
        <taxon>Moraxellaceae</taxon>
        <taxon>Acinetobacter</taxon>
    </lineage>
</organism>
<dbReference type="Proteomes" id="UP000269001">
    <property type="component" value="Unassembled WGS sequence"/>
</dbReference>
<keyword evidence="2" id="KW-1185">Reference proteome</keyword>
<proteinExistence type="predicted"/>
<accession>A0A3A8ES23</accession>
<comment type="caution">
    <text evidence="1">The sequence shown here is derived from an EMBL/GenBank/DDBJ whole genome shotgun (WGS) entry which is preliminary data.</text>
</comment>
<dbReference type="EMBL" id="RAXU01000019">
    <property type="protein sequence ID" value="RKG31681.1"/>
    <property type="molecule type" value="Genomic_DNA"/>
</dbReference>
<gene>
    <name evidence="1" type="ORF">D7V21_13485</name>
</gene>
<protein>
    <submittedName>
        <fullName evidence="1">Uncharacterized protein</fullName>
    </submittedName>
</protein>
<evidence type="ECO:0000313" key="1">
    <source>
        <dbReference type="EMBL" id="RKG31681.1"/>
    </source>
</evidence>
<reference evidence="1 2" key="1">
    <citation type="submission" date="2018-09" db="EMBL/GenBank/DDBJ databases">
        <title>The draft genome of Acinetobacter spp. strains.</title>
        <authorList>
            <person name="Qin J."/>
            <person name="Feng Y."/>
            <person name="Zong Z."/>
        </authorList>
    </citation>
    <scope>NUCLEOTIDE SEQUENCE [LARGE SCALE GENOMIC DNA]</scope>
    <source>
        <strain evidence="1 2">WCHAc060096</strain>
    </source>
</reference>